<dbReference type="EMBL" id="WNZZ01000007">
    <property type="protein sequence ID" value="MUG23215.1"/>
    <property type="molecule type" value="Genomic_DNA"/>
</dbReference>
<reference evidence="1 2" key="1">
    <citation type="submission" date="2019-11" db="EMBL/GenBank/DDBJ databases">
        <title>Draft genome sequences of five Paenibacillus species of dairy origin.</title>
        <authorList>
            <person name="Olajide A.M."/>
            <person name="Chen S."/>
            <person name="Lapointe G."/>
        </authorList>
    </citation>
    <scope>NUCLEOTIDE SEQUENCE [LARGE SCALE GENOMIC DNA]</scope>
    <source>
        <strain evidence="1 2">3CT49</strain>
    </source>
</reference>
<comment type="caution">
    <text evidence="1">The sequence shown here is derived from an EMBL/GenBank/DDBJ whole genome shotgun (WGS) entry which is preliminary data.</text>
</comment>
<evidence type="ECO:0000313" key="2">
    <source>
        <dbReference type="Proteomes" id="UP000442469"/>
    </source>
</evidence>
<name>A0A6N8EU77_PAEMA</name>
<dbReference type="AlphaFoldDB" id="A0A6N8EU77"/>
<gene>
    <name evidence="1" type="ORF">GNQ08_12445</name>
</gene>
<sequence>MKRGISRVIDGITVTPLSRDEREAVCRVFAPAPGPGIADNYALISWRNRVMSKTEA</sequence>
<accession>A0A6N8EU77</accession>
<organism evidence="1 2">
    <name type="scientific">Paenibacillus macerans</name>
    <name type="common">Bacillus macerans</name>
    <dbReference type="NCBI Taxonomy" id="44252"/>
    <lineage>
        <taxon>Bacteria</taxon>
        <taxon>Bacillati</taxon>
        <taxon>Bacillota</taxon>
        <taxon>Bacilli</taxon>
        <taxon>Bacillales</taxon>
        <taxon>Paenibacillaceae</taxon>
        <taxon>Paenibacillus</taxon>
    </lineage>
</organism>
<protein>
    <submittedName>
        <fullName evidence="1">Uncharacterized protein</fullName>
    </submittedName>
</protein>
<proteinExistence type="predicted"/>
<evidence type="ECO:0000313" key="1">
    <source>
        <dbReference type="EMBL" id="MUG23215.1"/>
    </source>
</evidence>
<dbReference type="Proteomes" id="UP000442469">
    <property type="component" value="Unassembled WGS sequence"/>
</dbReference>
<dbReference type="RefSeq" id="WP_155620018.1">
    <property type="nucleotide sequence ID" value="NZ_BGML01000002.1"/>
</dbReference>